<feature type="binding site" evidence="10">
    <location>
        <begin position="173"/>
        <end position="176"/>
    </location>
    <ligand>
        <name>substrate</name>
    </ligand>
</feature>
<feature type="binding site" evidence="10">
    <location>
        <position position="91"/>
    </location>
    <ligand>
        <name>substrate</name>
    </ligand>
</feature>
<keyword evidence="5 10" id="KW-0378">Hydrolase</keyword>
<comment type="cofactor">
    <cofactor evidence="10">
        <name>Mg(2+)</name>
        <dbReference type="ChEBI" id="CHEBI:18420"/>
    </cofactor>
    <text evidence="10">Binds 1 Mg(2+) ion per subunit.</text>
</comment>
<dbReference type="AlphaFoldDB" id="A0A7W9DAB0"/>
<dbReference type="SUPFAM" id="SSF52972">
    <property type="entry name" value="ITPase-like"/>
    <property type="match status" value="1"/>
</dbReference>
<dbReference type="InterPro" id="IPR029001">
    <property type="entry name" value="ITPase-like_fam"/>
</dbReference>
<dbReference type="InterPro" id="IPR002637">
    <property type="entry name" value="RdgB/HAM1"/>
</dbReference>
<evidence type="ECO:0000313" key="12">
    <source>
        <dbReference type="EMBL" id="MBB5597453.1"/>
    </source>
</evidence>
<dbReference type="EMBL" id="JACHBL010000001">
    <property type="protein sequence ID" value="MBB5597453.1"/>
    <property type="molecule type" value="Genomic_DNA"/>
</dbReference>
<dbReference type="Pfam" id="PF01725">
    <property type="entry name" value="Ham1p_like"/>
    <property type="match status" value="1"/>
</dbReference>
<dbReference type="GO" id="GO:0000166">
    <property type="term" value="F:nucleotide binding"/>
    <property type="evidence" value="ECO:0007669"/>
    <property type="project" value="UniProtKB-KW"/>
</dbReference>
<dbReference type="GO" id="GO:0036220">
    <property type="term" value="F:ITP diphosphatase activity"/>
    <property type="evidence" value="ECO:0007669"/>
    <property type="project" value="UniProtKB-UniRule"/>
</dbReference>
<dbReference type="FunFam" id="3.90.950.10:FF:000001">
    <property type="entry name" value="dITP/XTP pyrophosphatase"/>
    <property type="match status" value="1"/>
</dbReference>
<dbReference type="HAMAP" id="MF_01405">
    <property type="entry name" value="Non_canon_purine_NTPase"/>
    <property type="match status" value="1"/>
</dbReference>
<accession>A0A7W9DAB0</accession>
<dbReference type="GO" id="GO:0017111">
    <property type="term" value="F:ribonucleoside triphosphate phosphatase activity"/>
    <property type="evidence" value="ECO:0007669"/>
    <property type="project" value="InterPro"/>
</dbReference>
<dbReference type="GO" id="GO:0009146">
    <property type="term" value="P:purine nucleoside triphosphate catabolic process"/>
    <property type="evidence" value="ECO:0007669"/>
    <property type="project" value="UniProtKB-UniRule"/>
</dbReference>
<comment type="catalytic activity">
    <reaction evidence="8 10">
        <text>dITP + H2O = dIMP + diphosphate + H(+)</text>
        <dbReference type="Rhea" id="RHEA:28342"/>
        <dbReference type="ChEBI" id="CHEBI:15377"/>
        <dbReference type="ChEBI" id="CHEBI:15378"/>
        <dbReference type="ChEBI" id="CHEBI:33019"/>
        <dbReference type="ChEBI" id="CHEBI:61194"/>
        <dbReference type="ChEBI" id="CHEBI:61382"/>
        <dbReference type="EC" id="3.6.1.66"/>
    </reaction>
</comment>
<keyword evidence="6 10" id="KW-0460">Magnesium</keyword>
<dbReference type="GO" id="GO:0035870">
    <property type="term" value="F:dITP diphosphatase activity"/>
    <property type="evidence" value="ECO:0007669"/>
    <property type="project" value="UniProtKB-UniRule"/>
</dbReference>
<evidence type="ECO:0000256" key="2">
    <source>
        <dbReference type="ARBA" id="ARBA00011738"/>
    </source>
</evidence>
<evidence type="ECO:0000256" key="4">
    <source>
        <dbReference type="ARBA" id="ARBA00022741"/>
    </source>
</evidence>
<comment type="caution">
    <text evidence="12">The sequence shown here is derived from an EMBL/GenBank/DDBJ whole genome shotgun (WGS) entry which is preliminary data.</text>
</comment>
<comment type="similarity">
    <text evidence="1 10 11">Belongs to the HAM1 NTPase family.</text>
</comment>
<evidence type="ECO:0000256" key="5">
    <source>
        <dbReference type="ARBA" id="ARBA00022801"/>
    </source>
</evidence>
<dbReference type="CDD" id="cd00515">
    <property type="entry name" value="HAM1"/>
    <property type="match status" value="1"/>
</dbReference>
<comment type="caution">
    <text evidence="10">Lacks conserved residue(s) required for the propagation of feature annotation.</text>
</comment>
<dbReference type="GO" id="GO:0005829">
    <property type="term" value="C:cytosol"/>
    <property type="evidence" value="ECO:0007669"/>
    <property type="project" value="TreeGrafter"/>
</dbReference>
<name>A0A7W9DAB0_9MICC</name>
<comment type="catalytic activity">
    <reaction evidence="10">
        <text>ITP + H2O = IMP + diphosphate + H(+)</text>
        <dbReference type="Rhea" id="RHEA:29399"/>
        <dbReference type="ChEBI" id="CHEBI:15377"/>
        <dbReference type="ChEBI" id="CHEBI:15378"/>
        <dbReference type="ChEBI" id="CHEBI:33019"/>
        <dbReference type="ChEBI" id="CHEBI:58053"/>
        <dbReference type="ChEBI" id="CHEBI:61402"/>
        <dbReference type="EC" id="3.6.1.66"/>
    </reaction>
</comment>
<dbReference type="GO" id="GO:0036222">
    <property type="term" value="F:XTP diphosphatase activity"/>
    <property type="evidence" value="ECO:0007669"/>
    <property type="project" value="UniProtKB-UniRule"/>
</dbReference>
<sequence length="224" mass="23643">MTDSPLETESQAPQLSFGVVLATHNRGKLREFRQLLSAAMPEFDAEHHVFDAASVNAPDVKETGVTFAENAILKAEAVAKATGLPAVSDDSGLSVDVLNGAPGIFSARWSGAHGDDEANLQLLLNQLADIDTEHRAAKFVCAAALAVPGQETVVTFGELKGTLLTAPRGDGGFGYDPVLLPEGYERSVAELSADEKNAISHRGQAFAALVPHVQRALEGQHYTS</sequence>
<dbReference type="GO" id="GO:0046872">
    <property type="term" value="F:metal ion binding"/>
    <property type="evidence" value="ECO:0007669"/>
    <property type="project" value="UniProtKB-KW"/>
</dbReference>
<dbReference type="RefSeq" id="WP_183640467.1">
    <property type="nucleotide sequence ID" value="NZ_JACHBL010000001.1"/>
</dbReference>
<feature type="binding site" evidence="10">
    <location>
        <position position="196"/>
    </location>
    <ligand>
        <name>substrate</name>
    </ligand>
</feature>
<dbReference type="PANTHER" id="PTHR11067">
    <property type="entry name" value="INOSINE TRIPHOSPHATE PYROPHOSPHATASE/HAM1 PROTEIN"/>
    <property type="match status" value="1"/>
</dbReference>
<evidence type="ECO:0000313" key="13">
    <source>
        <dbReference type="Proteomes" id="UP000523863"/>
    </source>
</evidence>
<dbReference type="GO" id="GO:0009117">
    <property type="term" value="P:nucleotide metabolic process"/>
    <property type="evidence" value="ECO:0007669"/>
    <property type="project" value="UniProtKB-KW"/>
</dbReference>
<feature type="binding site" evidence="10">
    <location>
        <begin position="201"/>
        <end position="202"/>
    </location>
    <ligand>
        <name>substrate</name>
    </ligand>
</feature>
<reference evidence="12 13" key="1">
    <citation type="submission" date="2020-08" db="EMBL/GenBank/DDBJ databases">
        <title>Sequencing the genomes of 1000 actinobacteria strains.</title>
        <authorList>
            <person name="Klenk H.-P."/>
        </authorList>
    </citation>
    <scope>NUCLEOTIDE SEQUENCE [LARGE SCALE GENOMIC DNA]</scope>
    <source>
        <strain evidence="12 13">DSM 23694</strain>
    </source>
</reference>
<evidence type="ECO:0000256" key="11">
    <source>
        <dbReference type="RuleBase" id="RU003781"/>
    </source>
</evidence>
<keyword evidence="3 10" id="KW-0479">Metal-binding</keyword>
<dbReference type="Gene3D" id="3.90.950.10">
    <property type="match status" value="1"/>
</dbReference>
<protein>
    <recommendedName>
        <fullName evidence="10">dITP/XTP pyrophosphatase</fullName>
        <ecNumber evidence="10">3.6.1.66</ecNumber>
    </recommendedName>
    <alternativeName>
        <fullName evidence="10">Non-canonical purine NTP pyrophosphatase</fullName>
    </alternativeName>
    <alternativeName>
        <fullName evidence="10">Non-standard purine NTP pyrophosphatase</fullName>
    </alternativeName>
    <alternativeName>
        <fullName evidence="10">Nucleoside-triphosphate diphosphatase</fullName>
    </alternativeName>
    <alternativeName>
        <fullName evidence="10">Nucleoside-triphosphate pyrophosphatase</fullName>
        <shortName evidence="10">NTPase</shortName>
    </alternativeName>
</protein>
<evidence type="ECO:0000256" key="9">
    <source>
        <dbReference type="ARBA" id="ARBA00052017"/>
    </source>
</evidence>
<feature type="binding site" evidence="10">
    <location>
        <begin position="23"/>
        <end position="28"/>
    </location>
    <ligand>
        <name>substrate</name>
    </ligand>
</feature>
<evidence type="ECO:0000256" key="8">
    <source>
        <dbReference type="ARBA" id="ARBA00051875"/>
    </source>
</evidence>
<dbReference type="NCBIfam" id="TIGR00042">
    <property type="entry name" value="RdgB/HAM1 family non-canonical purine NTP pyrophosphatase"/>
    <property type="match status" value="1"/>
</dbReference>
<keyword evidence="4 10" id="KW-0547">Nucleotide-binding</keyword>
<feature type="binding site" evidence="10">
    <location>
        <position position="90"/>
    </location>
    <ligand>
        <name>Mg(2+)</name>
        <dbReference type="ChEBI" id="CHEBI:18420"/>
    </ligand>
</feature>
<organism evidence="12 13">
    <name type="scientific">Neomicrococcus lactis</name>
    <dbReference type="NCBI Taxonomy" id="732241"/>
    <lineage>
        <taxon>Bacteria</taxon>
        <taxon>Bacillati</taxon>
        <taxon>Actinomycetota</taxon>
        <taxon>Actinomycetes</taxon>
        <taxon>Micrococcales</taxon>
        <taxon>Micrococcaceae</taxon>
        <taxon>Neomicrococcus</taxon>
    </lineage>
</organism>
<dbReference type="Proteomes" id="UP000523863">
    <property type="component" value="Unassembled WGS sequence"/>
</dbReference>
<dbReference type="EC" id="3.6.1.66" evidence="10"/>
<evidence type="ECO:0000256" key="6">
    <source>
        <dbReference type="ARBA" id="ARBA00022842"/>
    </source>
</evidence>
<keyword evidence="7 10" id="KW-0546">Nucleotide metabolism</keyword>
<comment type="catalytic activity">
    <reaction evidence="9 10">
        <text>XTP + H2O = XMP + diphosphate + H(+)</text>
        <dbReference type="Rhea" id="RHEA:28610"/>
        <dbReference type="ChEBI" id="CHEBI:15377"/>
        <dbReference type="ChEBI" id="CHEBI:15378"/>
        <dbReference type="ChEBI" id="CHEBI:33019"/>
        <dbReference type="ChEBI" id="CHEBI:57464"/>
        <dbReference type="ChEBI" id="CHEBI:61314"/>
        <dbReference type="EC" id="3.6.1.66"/>
    </reaction>
</comment>
<evidence type="ECO:0000256" key="10">
    <source>
        <dbReference type="HAMAP-Rule" id="MF_01405"/>
    </source>
</evidence>
<keyword evidence="13" id="KW-1185">Reference proteome</keyword>
<dbReference type="InterPro" id="IPR020922">
    <property type="entry name" value="dITP/XTP_pyrophosphatase"/>
</dbReference>
<comment type="subunit">
    <text evidence="2 10">Homodimer.</text>
</comment>
<evidence type="ECO:0000256" key="1">
    <source>
        <dbReference type="ARBA" id="ARBA00008023"/>
    </source>
</evidence>
<evidence type="ECO:0000256" key="3">
    <source>
        <dbReference type="ARBA" id="ARBA00022723"/>
    </source>
</evidence>
<proteinExistence type="inferred from homology"/>
<feature type="active site" description="Proton acceptor" evidence="10">
    <location>
        <position position="90"/>
    </location>
</feature>
<dbReference type="PANTHER" id="PTHR11067:SF9">
    <property type="entry name" value="INOSINE TRIPHOSPHATE PYROPHOSPHATASE"/>
    <property type="match status" value="1"/>
</dbReference>
<comment type="function">
    <text evidence="10">Pyrophosphatase that catalyzes the hydrolysis of nucleoside triphosphates to their monophosphate derivatives, with a high preference for the non-canonical purine nucleotides XTP (xanthosine triphosphate), dITP (deoxyinosine triphosphate) and ITP. Seems to function as a house-cleaning enzyme that removes non-canonical purine nucleotides from the nucleotide pool, thus preventing their incorporation into DNA/RNA and avoiding chromosomal lesions.</text>
</comment>
<gene>
    <name evidence="12" type="ORF">BKA12_000533</name>
</gene>
<evidence type="ECO:0000256" key="7">
    <source>
        <dbReference type="ARBA" id="ARBA00023080"/>
    </source>
</evidence>